<keyword evidence="6" id="KW-1185">Reference proteome</keyword>
<feature type="region of interest" description="Disordered" evidence="4">
    <location>
        <begin position="100"/>
        <end position="127"/>
    </location>
</feature>
<organism evidence="5 6">
    <name type="scientific">Cutaneotrichosporon spelunceum</name>
    <dbReference type="NCBI Taxonomy" id="1672016"/>
    <lineage>
        <taxon>Eukaryota</taxon>
        <taxon>Fungi</taxon>
        <taxon>Dikarya</taxon>
        <taxon>Basidiomycota</taxon>
        <taxon>Agaricomycotina</taxon>
        <taxon>Tremellomycetes</taxon>
        <taxon>Trichosporonales</taxon>
        <taxon>Trichosporonaceae</taxon>
        <taxon>Cutaneotrichosporon</taxon>
    </lineage>
</organism>
<feature type="region of interest" description="Disordered" evidence="4">
    <location>
        <begin position="173"/>
        <end position="204"/>
    </location>
</feature>
<feature type="region of interest" description="Disordered" evidence="4">
    <location>
        <begin position="1"/>
        <end position="62"/>
    </location>
</feature>
<dbReference type="PANTHER" id="PTHR13475">
    <property type="entry name" value="NEUGRIN"/>
    <property type="match status" value="1"/>
</dbReference>
<evidence type="ECO:0000313" key="5">
    <source>
        <dbReference type="EMBL" id="GMK56785.1"/>
    </source>
</evidence>
<feature type="compositionally biased region" description="Basic and acidic residues" evidence="4">
    <location>
        <begin position="100"/>
        <end position="120"/>
    </location>
</feature>
<sequence length="359" mass="39546">MLRALRPQVRQLHTTSARAVRRPQKPFEAFIPRDPSAKPKAGNYDKRQAAQEDKQYALAEEGRVSKTEKYSARFGLRTPGTDYKPSWERKAEWDAERALNRRGAEGIEMEDRAETSRQARDAGGGDQDLASLRRKAMQRSDVKQVLEKWRSGADINAGAFALRAKELEAMDRKSHRVAERKAQRRTSEGGMRPESRGSEPVGRWQPTKRLTYAAMSGMRELHAQDPETWTPQALGTRFGISYEAAKRILRSTWSPTAADKDVGKWSRGTDGVNSPVPQIRAVYELKRADDAAGKALGIAAGNKVGAVRKMGGKAKPTSGGRPTGPKEMAKGAGTRTGGKSNGKQPPPVRQRGGFGINEE</sequence>
<name>A0AAD3TUM8_9TREE</name>
<dbReference type="AlphaFoldDB" id="A0AAD3TUM8"/>
<dbReference type="Pfam" id="PF06413">
    <property type="entry name" value="Neugrin"/>
    <property type="match status" value="1"/>
</dbReference>
<feature type="compositionally biased region" description="Basic and acidic residues" evidence="4">
    <location>
        <begin position="43"/>
        <end position="62"/>
    </location>
</feature>
<evidence type="ECO:0000256" key="2">
    <source>
        <dbReference type="ARBA" id="ARBA00010895"/>
    </source>
</evidence>
<feature type="region of interest" description="Disordered" evidence="4">
    <location>
        <begin position="307"/>
        <end position="359"/>
    </location>
</feature>
<dbReference type="Proteomes" id="UP001222932">
    <property type="component" value="Unassembled WGS sequence"/>
</dbReference>
<gene>
    <name evidence="5" type="ORF">CspeluHIS016_0306250</name>
</gene>
<proteinExistence type="inferred from homology"/>
<evidence type="ECO:0000256" key="4">
    <source>
        <dbReference type="SAM" id="MobiDB-lite"/>
    </source>
</evidence>
<protein>
    <recommendedName>
        <fullName evidence="3">Required for respiratory growth protein 9, mitochondrial</fullName>
    </recommendedName>
</protein>
<dbReference type="GO" id="GO:0005634">
    <property type="term" value="C:nucleus"/>
    <property type="evidence" value="ECO:0007669"/>
    <property type="project" value="TreeGrafter"/>
</dbReference>
<reference evidence="5" key="1">
    <citation type="journal article" date="2023" name="BMC Genomics">
        <title>Chromosome-level genome assemblies of Cutaneotrichosporon spp. (Trichosporonales, Basidiomycota) reveal imbalanced evolution between nucleotide sequences and chromosome synteny.</title>
        <authorList>
            <person name="Kobayashi Y."/>
            <person name="Kayamori A."/>
            <person name="Aoki K."/>
            <person name="Shiwa Y."/>
            <person name="Matsutani M."/>
            <person name="Fujita N."/>
            <person name="Sugita T."/>
            <person name="Iwasaki W."/>
            <person name="Tanaka N."/>
            <person name="Takashima M."/>
        </authorList>
    </citation>
    <scope>NUCLEOTIDE SEQUENCE</scope>
    <source>
        <strain evidence="5">HIS016</strain>
    </source>
</reference>
<comment type="similarity">
    <text evidence="2">Belongs to the RRG9 family.</text>
</comment>
<comment type="function">
    <text evidence="1">Required for respiratory activity and maintenance and expression of the mitochondrial genome.</text>
</comment>
<evidence type="ECO:0000256" key="3">
    <source>
        <dbReference type="ARBA" id="ARBA00013566"/>
    </source>
</evidence>
<reference evidence="5" key="2">
    <citation type="submission" date="2023-06" db="EMBL/GenBank/DDBJ databases">
        <authorList>
            <person name="Kobayashi Y."/>
            <person name="Kayamori A."/>
            <person name="Aoki K."/>
            <person name="Shiwa Y."/>
            <person name="Fujita N."/>
            <person name="Sugita T."/>
            <person name="Iwasaki W."/>
            <person name="Tanaka N."/>
            <person name="Takashima M."/>
        </authorList>
    </citation>
    <scope>NUCLEOTIDE SEQUENCE</scope>
    <source>
        <strain evidence="5">HIS016</strain>
    </source>
</reference>
<feature type="compositionally biased region" description="Basic and acidic residues" evidence="4">
    <location>
        <begin position="173"/>
        <end position="197"/>
    </location>
</feature>
<dbReference type="PANTHER" id="PTHR13475:SF3">
    <property type="entry name" value="NEUGRIN"/>
    <property type="match status" value="1"/>
</dbReference>
<dbReference type="EMBL" id="BTCM01000003">
    <property type="protein sequence ID" value="GMK56785.1"/>
    <property type="molecule type" value="Genomic_DNA"/>
</dbReference>
<evidence type="ECO:0000313" key="6">
    <source>
        <dbReference type="Proteomes" id="UP001222932"/>
    </source>
</evidence>
<accession>A0AAD3TUM8</accession>
<evidence type="ECO:0000256" key="1">
    <source>
        <dbReference type="ARBA" id="ARBA00003548"/>
    </source>
</evidence>
<dbReference type="InterPro" id="IPR010487">
    <property type="entry name" value="NGRN/Rrg9"/>
</dbReference>
<comment type="caution">
    <text evidence="5">The sequence shown here is derived from an EMBL/GenBank/DDBJ whole genome shotgun (WGS) entry which is preliminary data.</text>
</comment>